<dbReference type="InterPro" id="IPR000209">
    <property type="entry name" value="Peptidase_S8/S53_dom"/>
</dbReference>
<keyword evidence="2" id="KW-0378">Hydrolase</keyword>
<dbReference type="InterPro" id="IPR015500">
    <property type="entry name" value="Peptidase_S8_subtilisin-rel"/>
</dbReference>
<dbReference type="GO" id="GO:0006508">
    <property type="term" value="P:proteolysis"/>
    <property type="evidence" value="ECO:0007669"/>
    <property type="project" value="UniProtKB-KW"/>
</dbReference>
<proteinExistence type="predicted"/>
<evidence type="ECO:0000313" key="8">
    <source>
        <dbReference type="Proteomes" id="UP000799770"/>
    </source>
</evidence>
<gene>
    <name evidence="7" type="ORF">BDV96DRAFT_274357</name>
</gene>
<protein>
    <submittedName>
        <fullName evidence="7">Peptidase S8/S53 domain-containing protein</fullName>
    </submittedName>
</protein>
<evidence type="ECO:0000313" key="7">
    <source>
        <dbReference type="EMBL" id="KAF2120733.1"/>
    </source>
</evidence>
<dbReference type="PRINTS" id="PR00723">
    <property type="entry name" value="SUBTILISIN"/>
</dbReference>
<dbReference type="GO" id="GO:0004252">
    <property type="term" value="F:serine-type endopeptidase activity"/>
    <property type="evidence" value="ECO:0007669"/>
    <property type="project" value="InterPro"/>
</dbReference>
<accession>A0A6A5ZPE1</accession>
<feature type="domain" description="DUF7580" evidence="6">
    <location>
        <begin position="35"/>
        <end position="344"/>
    </location>
</feature>
<feature type="domain" description="Peptidase S8/S53" evidence="5">
    <location>
        <begin position="497"/>
        <end position="634"/>
    </location>
</feature>
<reference evidence="7" key="1">
    <citation type="journal article" date="2020" name="Stud. Mycol.">
        <title>101 Dothideomycetes genomes: a test case for predicting lifestyles and emergence of pathogens.</title>
        <authorList>
            <person name="Haridas S."/>
            <person name="Albert R."/>
            <person name="Binder M."/>
            <person name="Bloem J."/>
            <person name="Labutti K."/>
            <person name="Salamov A."/>
            <person name="Andreopoulos B."/>
            <person name="Baker S."/>
            <person name="Barry K."/>
            <person name="Bills G."/>
            <person name="Bluhm B."/>
            <person name="Cannon C."/>
            <person name="Castanera R."/>
            <person name="Culley D."/>
            <person name="Daum C."/>
            <person name="Ezra D."/>
            <person name="Gonzalez J."/>
            <person name="Henrissat B."/>
            <person name="Kuo A."/>
            <person name="Liang C."/>
            <person name="Lipzen A."/>
            <person name="Lutzoni F."/>
            <person name="Magnuson J."/>
            <person name="Mondo S."/>
            <person name="Nolan M."/>
            <person name="Ohm R."/>
            <person name="Pangilinan J."/>
            <person name="Park H.-J."/>
            <person name="Ramirez L."/>
            <person name="Alfaro M."/>
            <person name="Sun H."/>
            <person name="Tritt A."/>
            <person name="Yoshinaga Y."/>
            <person name="Zwiers L.-H."/>
            <person name="Turgeon B."/>
            <person name="Goodwin S."/>
            <person name="Spatafora J."/>
            <person name="Crous P."/>
            <person name="Grigoriev I."/>
        </authorList>
    </citation>
    <scope>NUCLEOTIDE SEQUENCE</scope>
    <source>
        <strain evidence="7">CBS 627.86</strain>
    </source>
</reference>
<dbReference type="PANTHER" id="PTHR35186:SF4">
    <property type="entry name" value="PRION-INHIBITION AND PROPAGATION HELO DOMAIN-CONTAINING PROTEIN"/>
    <property type="match status" value="1"/>
</dbReference>
<keyword evidence="3" id="KW-0720">Serine protease</keyword>
<dbReference type="EMBL" id="ML977313">
    <property type="protein sequence ID" value="KAF2120733.1"/>
    <property type="molecule type" value="Genomic_DNA"/>
</dbReference>
<evidence type="ECO:0000259" key="5">
    <source>
        <dbReference type="Pfam" id="PF00082"/>
    </source>
</evidence>
<dbReference type="AlphaFoldDB" id="A0A6A5ZPE1"/>
<organism evidence="7 8">
    <name type="scientific">Lophiotrema nucula</name>
    <dbReference type="NCBI Taxonomy" id="690887"/>
    <lineage>
        <taxon>Eukaryota</taxon>
        <taxon>Fungi</taxon>
        <taxon>Dikarya</taxon>
        <taxon>Ascomycota</taxon>
        <taxon>Pezizomycotina</taxon>
        <taxon>Dothideomycetes</taxon>
        <taxon>Pleosporomycetidae</taxon>
        <taxon>Pleosporales</taxon>
        <taxon>Lophiotremataceae</taxon>
        <taxon>Lophiotrema</taxon>
    </lineage>
</organism>
<dbReference type="PANTHER" id="PTHR35186">
    <property type="entry name" value="ANK_REP_REGION DOMAIN-CONTAINING PROTEIN"/>
    <property type="match status" value="1"/>
</dbReference>
<dbReference type="OrthoDB" id="3797656at2759"/>
<dbReference type="CDD" id="cd00306">
    <property type="entry name" value="Peptidases_S8_S53"/>
    <property type="match status" value="1"/>
</dbReference>
<dbReference type="InterPro" id="IPR056002">
    <property type="entry name" value="DUF7580"/>
</dbReference>
<evidence type="ECO:0000259" key="6">
    <source>
        <dbReference type="Pfam" id="PF24476"/>
    </source>
</evidence>
<keyword evidence="8" id="KW-1185">Reference proteome</keyword>
<feature type="region of interest" description="Disordered" evidence="4">
    <location>
        <begin position="1"/>
        <end position="21"/>
    </location>
</feature>
<name>A0A6A5ZPE1_9PLEO</name>
<dbReference type="Pfam" id="PF24476">
    <property type="entry name" value="DUF7580"/>
    <property type="match status" value="1"/>
</dbReference>
<dbReference type="SUPFAM" id="SSF52743">
    <property type="entry name" value="Subtilisin-like"/>
    <property type="match status" value="1"/>
</dbReference>
<evidence type="ECO:0000256" key="2">
    <source>
        <dbReference type="ARBA" id="ARBA00022801"/>
    </source>
</evidence>
<evidence type="ECO:0000256" key="4">
    <source>
        <dbReference type="SAM" id="MobiDB-lite"/>
    </source>
</evidence>
<dbReference type="Proteomes" id="UP000799770">
    <property type="component" value="Unassembled WGS sequence"/>
</dbReference>
<dbReference type="Pfam" id="PF00082">
    <property type="entry name" value="Peptidase_S8"/>
    <property type="match status" value="1"/>
</dbReference>
<sequence>MINAFNALSAPESDSRGPDLLELGKSAQSKEEPEDNQNFVLQLYDALSQHFTPERCPYDWESIVVNLRVNWWELYETDNNDTALCFGLFLMISKLGSPSTTSTDCLWRDIQVCVSKTKQVAFEPQLQPTISDLSGAGSSVHSQKDTDQSCSSSETEAIDDFCHNLEDFTTAQLRFEYAKDFTFQRKTLPQRKFLRSSMGIPLSSLIGTEKLTEKMKLSLSFLLVRTFWQYCESEWMQDDWSKESVHFMLDTVDGSPKVVSVHEPFLQARFNRNSQSNNLEKSSEQKRPLNRKRKYRKTHGNLKAQNRTHQYPKLLALGIMLLEIELDRKLEDLATPDEEESDVVTLRHGMATDVLNNPALWPSKGVWTPVKESVDICIKADTDVLGSFEQELRHNFYRRVVGPFKAFLALAWSDADYQRMDPIMIDDAIKSKTGGSGVNGSSPKAETTTALQTGPKLLIGTTMSENAQFTSADWFAKLDDLNAVLQITQKKRDEHSKRIKIAILDTGIQETYYQTDQSFTKSIKAYKDFVSGDDTKRQDGTGHGTSCIRLLQKVYEHAEIYVGRVFEGSHATEATKSIMKKAIEFATSKDKGWGIDVICLPSGFESEYQPITNAISDAKHAKILIFAAASNYGNTAGIFFPAWRFRYFDLFCLFSTTAGAKPASLFNPAPVDDAFNFAILGEDIQLPDTAPLNGTSFSTIIAAGVAAHILDFSMHPDTRSKIPSNETLRQVDGMSAVFATMSVRENKYHCLTPWTLLGGMTPQEYDEEEIRTAICQTISEALKNRNKIRV</sequence>
<evidence type="ECO:0000256" key="1">
    <source>
        <dbReference type="ARBA" id="ARBA00022670"/>
    </source>
</evidence>
<feature type="compositionally biased region" description="Basic residues" evidence="4">
    <location>
        <begin position="288"/>
        <end position="300"/>
    </location>
</feature>
<keyword evidence="1" id="KW-0645">Protease</keyword>
<dbReference type="Gene3D" id="3.40.50.200">
    <property type="entry name" value="Peptidase S8/S53 domain"/>
    <property type="match status" value="1"/>
</dbReference>
<feature type="region of interest" description="Disordered" evidence="4">
    <location>
        <begin position="272"/>
        <end position="301"/>
    </location>
</feature>
<dbReference type="InterPro" id="IPR036852">
    <property type="entry name" value="Peptidase_S8/S53_dom_sf"/>
</dbReference>
<evidence type="ECO:0000256" key="3">
    <source>
        <dbReference type="ARBA" id="ARBA00022825"/>
    </source>
</evidence>